<gene>
    <name evidence="2" type="ORF">CHS0354_013256</name>
</gene>
<dbReference type="Proteomes" id="UP001195483">
    <property type="component" value="Unassembled WGS sequence"/>
</dbReference>
<evidence type="ECO:0000256" key="1">
    <source>
        <dbReference type="SAM" id="MobiDB-lite"/>
    </source>
</evidence>
<feature type="compositionally biased region" description="Polar residues" evidence="1">
    <location>
        <begin position="59"/>
        <end position="75"/>
    </location>
</feature>
<keyword evidence="3" id="KW-1185">Reference proteome</keyword>
<reference evidence="2" key="1">
    <citation type="journal article" date="2021" name="Genome Biol. Evol.">
        <title>A High-Quality Reference Genome for a Parasitic Bivalve with Doubly Uniparental Inheritance (Bivalvia: Unionida).</title>
        <authorList>
            <person name="Smith C.H."/>
        </authorList>
    </citation>
    <scope>NUCLEOTIDE SEQUENCE</scope>
    <source>
        <strain evidence="2">CHS0354</strain>
    </source>
</reference>
<sequence length="104" mass="11681">MLKKNSVSHASNNQQHYRNQLRADNTDEKGGRICCRCGQIGHIASAYRVRQDHSKRDLNFTSPMTGGKQSDTDVGSTAAGRHHINLIDETSFRKDTVGYQLHLQ</sequence>
<accession>A0AAE0VYC0</accession>
<comment type="caution">
    <text evidence="2">The sequence shown here is derived from an EMBL/GenBank/DDBJ whole genome shotgun (WGS) entry which is preliminary data.</text>
</comment>
<evidence type="ECO:0000313" key="3">
    <source>
        <dbReference type="Proteomes" id="UP001195483"/>
    </source>
</evidence>
<feature type="region of interest" description="Disordered" evidence="1">
    <location>
        <begin position="1"/>
        <end position="28"/>
    </location>
</feature>
<organism evidence="2 3">
    <name type="scientific">Potamilus streckersoni</name>
    <dbReference type="NCBI Taxonomy" id="2493646"/>
    <lineage>
        <taxon>Eukaryota</taxon>
        <taxon>Metazoa</taxon>
        <taxon>Spiralia</taxon>
        <taxon>Lophotrochozoa</taxon>
        <taxon>Mollusca</taxon>
        <taxon>Bivalvia</taxon>
        <taxon>Autobranchia</taxon>
        <taxon>Heteroconchia</taxon>
        <taxon>Palaeoheterodonta</taxon>
        <taxon>Unionida</taxon>
        <taxon>Unionoidea</taxon>
        <taxon>Unionidae</taxon>
        <taxon>Ambleminae</taxon>
        <taxon>Lampsilini</taxon>
        <taxon>Potamilus</taxon>
    </lineage>
</organism>
<reference evidence="2" key="2">
    <citation type="journal article" date="2021" name="Genome Biol. Evol.">
        <title>Developing a high-quality reference genome for a parasitic bivalve with doubly uniparental inheritance (Bivalvia: Unionida).</title>
        <authorList>
            <person name="Smith C.H."/>
        </authorList>
    </citation>
    <scope>NUCLEOTIDE SEQUENCE</scope>
    <source>
        <strain evidence="2">CHS0354</strain>
        <tissue evidence="2">Mantle</tissue>
    </source>
</reference>
<proteinExistence type="predicted"/>
<dbReference type="AlphaFoldDB" id="A0AAE0VYC0"/>
<feature type="compositionally biased region" description="Polar residues" evidence="1">
    <location>
        <begin position="1"/>
        <end position="18"/>
    </location>
</feature>
<reference evidence="2" key="3">
    <citation type="submission" date="2023-05" db="EMBL/GenBank/DDBJ databases">
        <authorList>
            <person name="Smith C.H."/>
        </authorList>
    </citation>
    <scope>NUCLEOTIDE SEQUENCE</scope>
    <source>
        <strain evidence="2">CHS0354</strain>
        <tissue evidence="2">Mantle</tissue>
    </source>
</reference>
<protein>
    <submittedName>
        <fullName evidence="2">Uncharacterized protein</fullName>
    </submittedName>
</protein>
<dbReference type="EMBL" id="JAEAOA010000805">
    <property type="protein sequence ID" value="KAK3594631.1"/>
    <property type="molecule type" value="Genomic_DNA"/>
</dbReference>
<feature type="region of interest" description="Disordered" evidence="1">
    <location>
        <begin position="57"/>
        <end position="77"/>
    </location>
</feature>
<name>A0AAE0VYC0_9BIVA</name>
<evidence type="ECO:0000313" key="2">
    <source>
        <dbReference type="EMBL" id="KAK3594631.1"/>
    </source>
</evidence>